<accession>A0A069D7D8</accession>
<protein>
    <submittedName>
        <fullName evidence="2">Dinitrogenase iron-molybdenum cofactor biosynthesis</fullName>
    </submittedName>
</protein>
<gene>
    <name evidence="2" type="ORF">JCM15093_1193</name>
</gene>
<sequence length="89" mass="9634">MATIQEGLIVEETMVTPPAHEPGLYPAWVGQQGVGTVIAGGMGEKAKELFRQENIQVFVGADAKTPRELVEDFLKNSLVTGENSCNHDH</sequence>
<evidence type="ECO:0000313" key="3">
    <source>
        <dbReference type="Proteomes" id="UP000027601"/>
    </source>
</evidence>
<proteinExistence type="predicted"/>
<dbReference type="STRING" id="1121097.GCA_000428125_00035"/>
<dbReference type="Pfam" id="PF02579">
    <property type="entry name" value="Nitro_FeMo-Co"/>
    <property type="match status" value="1"/>
</dbReference>
<reference evidence="2 3" key="1">
    <citation type="journal article" date="2015" name="Microbes Environ.">
        <title>Distribution and evolution of nitrogen fixation genes in the phylum bacteroidetes.</title>
        <authorList>
            <person name="Inoue J."/>
            <person name="Oshima K."/>
            <person name="Suda W."/>
            <person name="Sakamoto M."/>
            <person name="Iino T."/>
            <person name="Noda S."/>
            <person name="Hongoh Y."/>
            <person name="Hattori M."/>
            <person name="Ohkuma M."/>
        </authorList>
    </citation>
    <scope>NUCLEOTIDE SEQUENCE [LARGE SCALE GENOMIC DNA]</scope>
    <source>
        <strain evidence="2 3">JCM 15093</strain>
    </source>
</reference>
<evidence type="ECO:0000313" key="2">
    <source>
        <dbReference type="EMBL" id="GAK36059.1"/>
    </source>
</evidence>
<dbReference type="AlphaFoldDB" id="A0A069D7D8"/>
<comment type="caution">
    <text evidence="2">The sequence shown here is derived from an EMBL/GenBank/DDBJ whole genome shotgun (WGS) entry which is preliminary data.</text>
</comment>
<dbReference type="InterPro" id="IPR036105">
    <property type="entry name" value="DiNase_FeMo-co_biosyn_sf"/>
</dbReference>
<dbReference type="Proteomes" id="UP000027601">
    <property type="component" value="Unassembled WGS sequence"/>
</dbReference>
<name>A0A069D7D8_9BACE</name>
<organism evidence="2 3">
    <name type="scientific">Bacteroides graminisolvens DSM 19988 = JCM 15093</name>
    <dbReference type="NCBI Taxonomy" id="1121097"/>
    <lineage>
        <taxon>Bacteria</taxon>
        <taxon>Pseudomonadati</taxon>
        <taxon>Bacteroidota</taxon>
        <taxon>Bacteroidia</taxon>
        <taxon>Bacteroidales</taxon>
        <taxon>Bacteroidaceae</taxon>
        <taxon>Bacteroides</taxon>
    </lineage>
</organism>
<dbReference type="Gene3D" id="3.30.420.130">
    <property type="entry name" value="Dinitrogenase iron-molybdenum cofactor biosynthesis domain"/>
    <property type="match status" value="1"/>
</dbReference>
<dbReference type="EMBL" id="BAJS01000004">
    <property type="protein sequence ID" value="GAK36059.1"/>
    <property type="molecule type" value="Genomic_DNA"/>
</dbReference>
<dbReference type="SUPFAM" id="SSF53146">
    <property type="entry name" value="Nitrogenase accessory factor-like"/>
    <property type="match status" value="1"/>
</dbReference>
<keyword evidence="3" id="KW-1185">Reference proteome</keyword>
<evidence type="ECO:0000259" key="1">
    <source>
        <dbReference type="Pfam" id="PF02579"/>
    </source>
</evidence>
<feature type="domain" description="Dinitrogenase iron-molybdenum cofactor biosynthesis" evidence="1">
    <location>
        <begin position="9"/>
        <end position="74"/>
    </location>
</feature>
<dbReference type="eggNOG" id="COG1433">
    <property type="taxonomic scope" value="Bacteria"/>
</dbReference>
<dbReference type="InterPro" id="IPR003731">
    <property type="entry name" value="Di-Nase_FeMo-co_biosynth"/>
</dbReference>